<dbReference type="InterPro" id="IPR002401">
    <property type="entry name" value="Cyt_P450_E_grp-I"/>
</dbReference>
<dbReference type="GO" id="GO:0016705">
    <property type="term" value="F:oxidoreductase activity, acting on paired donors, with incorporation or reduction of molecular oxygen"/>
    <property type="evidence" value="ECO:0007669"/>
    <property type="project" value="InterPro"/>
</dbReference>
<dbReference type="SUPFAM" id="SSF48264">
    <property type="entry name" value="Cytochrome P450"/>
    <property type="match status" value="1"/>
</dbReference>
<dbReference type="Pfam" id="PF00067">
    <property type="entry name" value="p450"/>
    <property type="match status" value="1"/>
</dbReference>
<name>A0AAN8URH5_9MAGN</name>
<dbReference type="Proteomes" id="UP001370490">
    <property type="component" value="Unassembled WGS sequence"/>
</dbReference>
<dbReference type="AlphaFoldDB" id="A0AAN8URH5"/>
<dbReference type="PANTHER" id="PTHR47955:SF18">
    <property type="entry name" value="CYTOCHROME P450 71A1-LIKE"/>
    <property type="match status" value="1"/>
</dbReference>
<keyword evidence="3" id="KW-0408">Iron</keyword>
<feature type="non-terminal residue" evidence="5">
    <location>
        <position position="286"/>
    </location>
</feature>
<keyword evidence="2" id="KW-0479">Metal-binding</keyword>
<dbReference type="GO" id="GO:0005506">
    <property type="term" value="F:iron ion binding"/>
    <property type="evidence" value="ECO:0007669"/>
    <property type="project" value="InterPro"/>
</dbReference>
<gene>
    <name evidence="5" type="ORF">RJ641_014298</name>
</gene>
<comment type="caution">
    <text evidence="5">The sequence shown here is derived from an EMBL/GenBank/DDBJ whole genome shotgun (WGS) entry which is preliminary data.</text>
</comment>
<evidence type="ECO:0000256" key="2">
    <source>
        <dbReference type="ARBA" id="ARBA00022723"/>
    </source>
</evidence>
<keyword evidence="4" id="KW-1133">Transmembrane helix</keyword>
<proteinExistence type="inferred from homology"/>
<dbReference type="EMBL" id="JBAMMX010000020">
    <property type="protein sequence ID" value="KAK6920620.1"/>
    <property type="molecule type" value="Genomic_DNA"/>
</dbReference>
<comment type="similarity">
    <text evidence="1">Belongs to the cytochrome P450 family.</text>
</comment>
<dbReference type="GO" id="GO:0004497">
    <property type="term" value="F:monooxygenase activity"/>
    <property type="evidence" value="ECO:0007669"/>
    <property type="project" value="InterPro"/>
</dbReference>
<organism evidence="5 6">
    <name type="scientific">Dillenia turbinata</name>
    <dbReference type="NCBI Taxonomy" id="194707"/>
    <lineage>
        <taxon>Eukaryota</taxon>
        <taxon>Viridiplantae</taxon>
        <taxon>Streptophyta</taxon>
        <taxon>Embryophyta</taxon>
        <taxon>Tracheophyta</taxon>
        <taxon>Spermatophyta</taxon>
        <taxon>Magnoliopsida</taxon>
        <taxon>eudicotyledons</taxon>
        <taxon>Gunneridae</taxon>
        <taxon>Pentapetalae</taxon>
        <taxon>Dilleniales</taxon>
        <taxon>Dilleniaceae</taxon>
        <taxon>Dillenia</taxon>
    </lineage>
</organism>
<dbReference type="PRINTS" id="PR00463">
    <property type="entry name" value="EP450I"/>
</dbReference>
<dbReference type="PANTHER" id="PTHR47955">
    <property type="entry name" value="CYTOCHROME P450 FAMILY 71 PROTEIN"/>
    <property type="match status" value="1"/>
</dbReference>
<keyword evidence="4" id="KW-0472">Membrane</keyword>
<evidence type="ECO:0000313" key="5">
    <source>
        <dbReference type="EMBL" id="KAK6920620.1"/>
    </source>
</evidence>
<dbReference type="InterPro" id="IPR036396">
    <property type="entry name" value="Cyt_P450_sf"/>
</dbReference>
<protein>
    <submittedName>
        <fullName evidence="5">Cytochrome P450</fullName>
    </submittedName>
</protein>
<dbReference type="GO" id="GO:0020037">
    <property type="term" value="F:heme binding"/>
    <property type="evidence" value="ECO:0007669"/>
    <property type="project" value="InterPro"/>
</dbReference>
<keyword evidence="4" id="KW-0812">Transmembrane</keyword>
<dbReference type="Gene3D" id="1.10.630.10">
    <property type="entry name" value="Cytochrome P450"/>
    <property type="match status" value="1"/>
</dbReference>
<evidence type="ECO:0000313" key="6">
    <source>
        <dbReference type="Proteomes" id="UP001370490"/>
    </source>
</evidence>
<accession>A0AAN8URH5</accession>
<evidence type="ECO:0000256" key="1">
    <source>
        <dbReference type="ARBA" id="ARBA00010617"/>
    </source>
</evidence>
<reference evidence="5 6" key="1">
    <citation type="submission" date="2023-12" db="EMBL/GenBank/DDBJ databases">
        <title>A high-quality genome assembly for Dillenia turbinata (Dilleniales).</title>
        <authorList>
            <person name="Chanderbali A."/>
        </authorList>
    </citation>
    <scope>NUCLEOTIDE SEQUENCE [LARGE SCALE GENOMIC DNA]</scope>
    <source>
        <strain evidence="5">LSX21</strain>
        <tissue evidence="5">Leaf</tissue>
    </source>
</reference>
<feature type="transmembrane region" description="Helical" evidence="4">
    <location>
        <begin position="6"/>
        <end position="27"/>
    </location>
</feature>
<sequence length="286" mass="32819">MEDFSLTPVFNPFVLFLVLFFSAFLLLKLTNSGKYKLPPSPPRLPIIGNLHQLSSVPHHSLRLLSDKYGPLLLIHMGQSQALVVSSPEIVRDIMKTHDTIFANRQKTVAADVLFYGGNEVVFSPHGENWKEARKILASELLSQRRLQLLHDNRKKEVKLMIAKIRQSCLNQKVPVNIGEMMFSMFATTIEEKNMKISELVLAFSFKEFFPIMGWMDKFTGLDMRLEETWKEIDDFLDRVIEEHERHMKSKGEQFEEKDCVDVLLDLKNGSLAGVDLTTDNIKALIL</sequence>
<evidence type="ECO:0000256" key="4">
    <source>
        <dbReference type="SAM" id="Phobius"/>
    </source>
</evidence>
<evidence type="ECO:0000256" key="3">
    <source>
        <dbReference type="ARBA" id="ARBA00023004"/>
    </source>
</evidence>
<dbReference type="InterPro" id="IPR001128">
    <property type="entry name" value="Cyt_P450"/>
</dbReference>
<keyword evidence="6" id="KW-1185">Reference proteome</keyword>